<comment type="caution">
    <text evidence="1">The sequence shown here is derived from an EMBL/GenBank/DDBJ whole genome shotgun (WGS) entry which is preliminary data.</text>
</comment>
<dbReference type="AlphaFoldDB" id="A0AAV4M2Z4"/>
<dbReference type="EMBL" id="BPLF01000008">
    <property type="protein sequence ID" value="GIX66441.1"/>
    <property type="molecule type" value="Genomic_DNA"/>
</dbReference>
<keyword evidence="1" id="KW-0934">Plastid</keyword>
<reference evidence="1 2" key="1">
    <citation type="submission" date="2021-06" db="EMBL/GenBank/DDBJ databases">
        <title>Genome sequence of Babesia caballi.</title>
        <authorList>
            <person name="Yamagishi J."/>
            <person name="Kidaka T."/>
            <person name="Ochi A."/>
        </authorList>
    </citation>
    <scope>NUCLEOTIDE SEQUENCE [LARGE SCALE GENOMIC DNA]</scope>
    <source>
        <strain evidence="1">USDA-D6B2</strain>
    </source>
</reference>
<evidence type="ECO:0000313" key="2">
    <source>
        <dbReference type="Proteomes" id="UP001497744"/>
    </source>
</evidence>
<name>A0AAV4M2Z4_BABCB</name>
<proteinExistence type="predicted"/>
<accession>A0AAV4M2Z4</accession>
<evidence type="ECO:0000313" key="1">
    <source>
        <dbReference type="EMBL" id="GIX66441.1"/>
    </source>
</evidence>
<keyword evidence="1" id="KW-0933">Apicoplast</keyword>
<sequence length="100" mass="11755">MYVYLLLNLVKKSKFIKKSDIIKTLVSHTKLYNFNKYKSIKFYNNSLVLLNKLYSTRIREVDEKHRLKDTSSIKLIGIIPTAIINSLSKFKINLKKATFI</sequence>
<dbReference type="Proteomes" id="UP001497744">
    <property type="component" value="Unassembled WGS sequence"/>
</dbReference>
<gene>
    <name evidence="1" type="ORF">BcabD6B2_58780</name>
</gene>
<keyword evidence="2" id="KW-1185">Reference proteome</keyword>
<protein>
    <recommendedName>
        <fullName evidence="3">Ribosomal protein S8</fullName>
    </recommendedName>
</protein>
<organism evidence="1 2">
    <name type="scientific">Babesia caballi</name>
    <dbReference type="NCBI Taxonomy" id="5871"/>
    <lineage>
        <taxon>Eukaryota</taxon>
        <taxon>Sar</taxon>
        <taxon>Alveolata</taxon>
        <taxon>Apicomplexa</taxon>
        <taxon>Aconoidasida</taxon>
        <taxon>Piroplasmida</taxon>
        <taxon>Babesiidae</taxon>
        <taxon>Babesia</taxon>
    </lineage>
</organism>
<evidence type="ECO:0008006" key="3">
    <source>
        <dbReference type="Google" id="ProtNLM"/>
    </source>
</evidence>
<geneLocation type="apicoplast" evidence="1"/>